<dbReference type="AlphaFoldDB" id="A0AA38JM59"/>
<reference evidence="2" key="2">
    <citation type="journal article" date="2023" name="Proc. Natl. Acad. Sci. U.S.A.">
        <title>A global phylogenomic analysis of the shiitake genus Lentinula.</title>
        <authorList>
            <person name="Sierra-Patev S."/>
            <person name="Min B."/>
            <person name="Naranjo-Ortiz M."/>
            <person name="Looney B."/>
            <person name="Konkel Z."/>
            <person name="Slot J.C."/>
            <person name="Sakamoto Y."/>
            <person name="Steenwyk J.L."/>
            <person name="Rokas A."/>
            <person name="Carro J."/>
            <person name="Camarero S."/>
            <person name="Ferreira P."/>
            <person name="Molpeceres G."/>
            <person name="Ruiz-Duenas F.J."/>
            <person name="Serrano A."/>
            <person name="Henrissat B."/>
            <person name="Drula E."/>
            <person name="Hughes K.W."/>
            <person name="Mata J.L."/>
            <person name="Ishikawa N.K."/>
            <person name="Vargas-Isla R."/>
            <person name="Ushijima S."/>
            <person name="Smith C.A."/>
            <person name="Donoghue J."/>
            <person name="Ahrendt S."/>
            <person name="Andreopoulos W."/>
            <person name="He G."/>
            <person name="LaButti K."/>
            <person name="Lipzen A."/>
            <person name="Ng V."/>
            <person name="Riley R."/>
            <person name="Sandor L."/>
            <person name="Barry K."/>
            <person name="Martinez A.T."/>
            <person name="Xiao Y."/>
            <person name="Gibbons J.G."/>
            <person name="Terashima K."/>
            <person name="Grigoriev I.V."/>
            <person name="Hibbett D."/>
        </authorList>
    </citation>
    <scope>NUCLEOTIDE SEQUENCE</scope>
    <source>
        <strain evidence="2">ET3784</strain>
    </source>
</reference>
<dbReference type="InterPro" id="IPR013112">
    <property type="entry name" value="FAD-bd_8"/>
</dbReference>
<feature type="domain" description="FAD-binding 8" evidence="1">
    <location>
        <begin position="7"/>
        <end position="39"/>
    </location>
</feature>
<keyword evidence="3" id="KW-1185">Reference proteome</keyword>
<dbReference type="Pfam" id="PF08022">
    <property type="entry name" value="FAD_binding_8"/>
    <property type="match status" value="1"/>
</dbReference>
<organism evidence="2 3">
    <name type="scientific">Lentinula guzmanii</name>
    <dbReference type="NCBI Taxonomy" id="2804957"/>
    <lineage>
        <taxon>Eukaryota</taxon>
        <taxon>Fungi</taxon>
        <taxon>Dikarya</taxon>
        <taxon>Basidiomycota</taxon>
        <taxon>Agaricomycotina</taxon>
        <taxon>Agaricomycetes</taxon>
        <taxon>Agaricomycetidae</taxon>
        <taxon>Agaricales</taxon>
        <taxon>Marasmiineae</taxon>
        <taxon>Omphalotaceae</taxon>
        <taxon>Lentinula</taxon>
    </lineage>
</organism>
<dbReference type="Proteomes" id="UP001176059">
    <property type="component" value="Unassembled WGS sequence"/>
</dbReference>
<comment type="caution">
    <text evidence="2">The sequence shown here is derived from an EMBL/GenBank/DDBJ whole genome shotgun (WGS) entry which is preliminary data.</text>
</comment>
<reference evidence="2" key="1">
    <citation type="submission" date="2022-08" db="EMBL/GenBank/DDBJ databases">
        <authorList>
            <consortium name="DOE Joint Genome Institute"/>
            <person name="Min B."/>
            <person name="Sierra-Patev S."/>
            <person name="Naranjo-Ortiz M."/>
            <person name="Looney B."/>
            <person name="Konkel Z."/>
            <person name="Slot J.C."/>
            <person name="Sakamoto Y."/>
            <person name="Steenwyk J.L."/>
            <person name="Rokas A."/>
            <person name="Carro J."/>
            <person name="Camarero S."/>
            <person name="Ferreira P."/>
            <person name="Molpeceres G."/>
            <person name="Ruiz-duenas F.J."/>
            <person name="Serrano A."/>
            <person name="Henrissat B."/>
            <person name="Drula E."/>
            <person name="Hughes K.W."/>
            <person name="Mata J.L."/>
            <person name="Ishikawa N.K."/>
            <person name="Vargas-Isla R."/>
            <person name="Ushijima S."/>
            <person name="Smith C.A."/>
            <person name="Ahrendt S."/>
            <person name="Andreopoulos W."/>
            <person name="He G."/>
            <person name="LaButti K."/>
            <person name="Lipzen A."/>
            <person name="Ng V."/>
            <person name="Riley R."/>
            <person name="Sandor L."/>
            <person name="Barry K."/>
            <person name="Martinez A.T."/>
            <person name="Xiao Y."/>
            <person name="Gibbons J.G."/>
            <person name="Terashima K."/>
            <person name="Hibbett D.S."/>
            <person name="Grigoriev I.V."/>
        </authorList>
    </citation>
    <scope>NUCLEOTIDE SEQUENCE</scope>
    <source>
        <strain evidence="2">ET3784</strain>
    </source>
</reference>
<evidence type="ECO:0000259" key="1">
    <source>
        <dbReference type="Pfam" id="PF08022"/>
    </source>
</evidence>
<dbReference type="GO" id="GO:0016491">
    <property type="term" value="F:oxidoreductase activity"/>
    <property type="evidence" value="ECO:0007669"/>
    <property type="project" value="InterPro"/>
</dbReference>
<dbReference type="EMBL" id="JANVFO010000025">
    <property type="protein sequence ID" value="KAJ3732291.1"/>
    <property type="molecule type" value="Genomic_DNA"/>
</dbReference>
<sequence length="50" mass="5500">MGLLGWSEIHPFTIASVADSHEGLVLFCKKAGSWTNKVFDVAVLGWIVLR</sequence>
<accession>A0AA38JM59</accession>
<proteinExistence type="predicted"/>
<name>A0AA38JM59_9AGAR</name>
<gene>
    <name evidence="2" type="ORF">DFJ43DRAFT_997670</name>
</gene>
<evidence type="ECO:0000313" key="2">
    <source>
        <dbReference type="EMBL" id="KAJ3732291.1"/>
    </source>
</evidence>
<protein>
    <recommendedName>
        <fullName evidence="1">FAD-binding 8 domain-containing protein</fullName>
    </recommendedName>
</protein>
<evidence type="ECO:0000313" key="3">
    <source>
        <dbReference type="Proteomes" id="UP001176059"/>
    </source>
</evidence>